<dbReference type="Pfam" id="PF14092">
    <property type="entry name" value="DUF4270"/>
    <property type="match status" value="1"/>
</dbReference>
<dbReference type="RefSeq" id="WP_109191015.1">
    <property type="nucleotide sequence ID" value="NZ_CP029255.1"/>
</dbReference>
<proteinExistence type="predicted"/>
<reference evidence="1 2" key="1">
    <citation type="submission" date="2018-05" db="EMBL/GenBank/DDBJ databases">
        <title>Genome sequencing of Flavobacterium sp. HYN0056.</title>
        <authorList>
            <person name="Yi H."/>
            <person name="Baek C."/>
        </authorList>
    </citation>
    <scope>NUCLEOTIDE SEQUENCE [LARGE SCALE GENOMIC DNA]</scope>
    <source>
        <strain evidence="1 2">HYN0056</strain>
    </source>
</reference>
<keyword evidence="2" id="KW-1185">Reference proteome</keyword>
<evidence type="ECO:0000313" key="2">
    <source>
        <dbReference type="Proteomes" id="UP000245250"/>
    </source>
</evidence>
<dbReference type="KEGG" id="fcr:HYN56_04085"/>
<sequence>MYNTSFIKKILLALIVVFLYSCDKDFNAIGDGLVGDDHFGLEPEEYSVLAFNQEITPVASNNLPTNALGIFDNPLFGTTTANFVTQVALASYAPTIGESPVIQSVYLAIPYFVKNKVTATDGTSTYELDSIYGGQGSNFKIKLSVYESNMQMRNSYFSGGNQLPQYYYTDQDNAFSSVKGSLRLNDSIGSNGVNVDDQFYFSAAERTDSIVTDGKKTASRIAPQMYLKLNKQFFQDKILKAATSKLASEDVFQDYFRGLYFMVEKSGSSPSNMALMDFTKGVITIKYKAKTASTTDGDATEDKEIVLNLKSLVTGGVVSTNSFLQDVRNADYQNAIATANINTTEGDERLYLKGGQGSLAVIRLNDFASQLDDIRKTNWKVNEANLVFHVDTDKMGTTRRPQRVYLYDLTNNTVLLDYSADDTAPYGGGLITVDSKKGTYYKIRITNHIRNLIKDATAKNIDLGLSVSLSGSVIASNPLKNKNSIISQAPRTSVMSPLGTVLYGGKTSAGDKRLKLEVYYTKPN</sequence>
<gene>
    <name evidence="1" type="ORF">HYN56_04085</name>
</gene>
<name>A0A2S1YH88_9FLAO</name>
<protein>
    <submittedName>
        <fullName evidence="1">DUF4270 domain-containing protein</fullName>
    </submittedName>
</protein>
<evidence type="ECO:0000313" key="1">
    <source>
        <dbReference type="EMBL" id="AWK03443.1"/>
    </source>
</evidence>
<dbReference type="OrthoDB" id="1466062at2"/>
<dbReference type="InterPro" id="IPR025366">
    <property type="entry name" value="DUF4270"/>
</dbReference>
<dbReference type="EMBL" id="CP029255">
    <property type="protein sequence ID" value="AWK03443.1"/>
    <property type="molecule type" value="Genomic_DNA"/>
</dbReference>
<dbReference type="AlphaFoldDB" id="A0A2S1YH88"/>
<accession>A0A2S1YH88</accession>
<organism evidence="1 2">
    <name type="scientific">Flavobacterium crocinum</name>
    <dbReference type="NCBI Taxonomy" id="2183896"/>
    <lineage>
        <taxon>Bacteria</taxon>
        <taxon>Pseudomonadati</taxon>
        <taxon>Bacteroidota</taxon>
        <taxon>Flavobacteriia</taxon>
        <taxon>Flavobacteriales</taxon>
        <taxon>Flavobacteriaceae</taxon>
        <taxon>Flavobacterium</taxon>
    </lineage>
</organism>
<dbReference type="Proteomes" id="UP000245250">
    <property type="component" value="Chromosome"/>
</dbReference>